<evidence type="ECO:0000313" key="3">
    <source>
        <dbReference type="Proteomes" id="UP001283361"/>
    </source>
</evidence>
<dbReference type="Proteomes" id="UP001283361">
    <property type="component" value="Unassembled WGS sequence"/>
</dbReference>
<reference evidence="2" key="1">
    <citation type="journal article" date="2023" name="G3 (Bethesda)">
        <title>A reference genome for the long-term kleptoplast-retaining sea slug Elysia crispata morphotype clarki.</title>
        <authorList>
            <person name="Eastman K.E."/>
            <person name="Pendleton A.L."/>
            <person name="Shaikh M.A."/>
            <person name="Suttiyut T."/>
            <person name="Ogas R."/>
            <person name="Tomko P."/>
            <person name="Gavelis G."/>
            <person name="Widhalm J.R."/>
            <person name="Wisecaver J.H."/>
        </authorList>
    </citation>
    <scope>NUCLEOTIDE SEQUENCE</scope>
    <source>
        <strain evidence="2">ECLA1</strain>
    </source>
</reference>
<feature type="region of interest" description="Disordered" evidence="1">
    <location>
        <begin position="27"/>
        <end position="67"/>
    </location>
</feature>
<evidence type="ECO:0000256" key="1">
    <source>
        <dbReference type="SAM" id="MobiDB-lite"/>
    </source>
</evidence>
<dbReference type="AlphaFoldDB" id="A0AAE1AI00"/>
<feature type="non-terminal residue" evidence="2">
    <location>
        <position position="107"/>
    </location>
</feature>
<organism evidence="2 3">
    <name type="scientific">Elysia crispata</name>
    <name type="common">lettuce slug</name>
    <dbReference type="NCBI Taxonomy" id="231223"/>
    <lineage>
        <taxon>Eukaryota</taxon>
        <taxon>Metazoa</taxon>
        <taxon>Spiralia</taxon>
        <taxon>Lophotrochozoa</taxon>
        <taxon>Mollusca</taxon>
        <taxon>Gastropoda</taxon>
        <taxon>Heterobranchia</taxon>
        <taxon>Euthyneura</taxon>
        <taxon>Panpulmonata</taxon>
        <taxon>Sacoglossa</taxon>
        <taxon>Placobranchoidea</taxon>
        <taxon>Plakobranchidae</taxon>
        <taxon>Elysia</taxon>
    </lineage>
</organism>
<dbReference type="EMBL" id="JAWDGP010001783">
    <property type="protein sequence ID" value="KAK3788184.1"/>
    <property type="molecule type" value="Genomic_DNA"/>
</dbReference>
<comment type="caution">
    <text evidence="2">The sequence shown here is derived from an EMBL/GenBank/DDBJ whole genome shotgun (WGS) entry which is preliminary data.</text>
</comment>
<proteinExistence type="predicted"/>
<name>A0AAE1AI00_9GAST</name>
<protein>
    <submittedName>
        <fullName evidence="2">Uncharacterized protein</fullName>
    </submittedName>
</protein>
<feature type="compositionally biased region" description="Basic residues" evidence="1">
    <location>
        <begin position="54"/>
        <end position="63"/>
    </location>
</feature>
<gene>
    <name evidence="2" type="ORF">RRG08_016738</name>
</gene>
<feature type="compositionally biased region" description="Basic and acidic residues" evidence="1">
    <location>
        <begin position="27"/>
        <end position="37"/>
    </location>
</feature>
<keyword evidence="3" id="KW-1185">Reference proteome</keyword>
<sequence>DATRCSEIIRGAEGFLRQCMLRPLRNGDKCRHHDAQRRTARTAQRQNDIEARRNHQRGRLAVRRQRERDTIVSNSRFGYPYGISLSHSKVHCPVQPVCPSMLAQGLN</sequence>
<accession>A0AAE1AI00</accession>
<evidence type="ECO:0000313" key="2">
    <source>
        <dbReference type="EMBL" id="KAK3788184.1"/>
    </source>
</evidence>